<comment type="caution">
    <text evidence="9">The sequence shown here is derived from an EMBL/GenBank/DDBJ whole genome shotgun (WGS) entry which is preliminary data.</text>
</comment>
<feature type="transmembrane region" description="Helical" evidence="7">
    <location>
        <begin position="134"/>
        <end position="158"/>
    </location>
</feature>
<feature type="transmembrane region" description="Helical" evidence="7">
    <location>
        <begin position="353"/>
        <end position="378"/>
    </location>
</feature>
<protein>
    <submittedName>
        <fullName evidence="9">TRAP transporter large permease</fullName>
    </submittedName>
</protein>
<proteinExistence type="predicted"/>
<dbReference type="EMBL" id="JBHRZT010000007">
    <property type="protein sequence ID" value="MFC3882211.1"/>
    <property type="molecule type" value="Genomic_DNA"/>
</dbReference>
<dbReference type="Proteomes" id="UP001595752">
    <property type="component" value="Unassembled WGS sequence"/>
</dbReference>
<evidence type="ECO:0000256" key="6">
    <source>
        <dbReference type="ARBA" id="ARBA00023136"/>
    </source>
</evidence>
<feature type="transmembrane region" description="Helical" evidence="7">
    <location>
        <begin position="398"/>
        <end position="419"/>
    </location>
</feature>
<evidence type="ECO:0000256" key="4">
    <source>
        <dbReference type="ARBA" id="ARBA00022692"/>
    </source>
</evidence>
<evidence type="ECO:0000256" key="1">
    <source>
        <dbReference type="ARBA" id="ARBA00004429"/>
    </source>
</evidence>
<dbReference type="PANTHER" id="PTHR33362:SF2">
    <property type="entry name" value="TRAP TRANSPORTER LARGE PERMEASE PROTEIN"/>
    <property type="match status" value="1"/>
</dbReference>
<feature type="transmembrane region" description="Helical" evidence="7">
    <location>
        <begin position="313"/>
        <end position="341"/>
    </location>
</feature>
<dbReference type="NCBIfam" id="TIGR00786">
    <property type="entry name" value="dctM"/>
    <property type="match status" value="1"/>
</dbReference>
<dbReference type="PANTHER" id="PTHR33362">
    <property type="entry name" value="SIALIC ACID TRAP TRANSPORTER PERMEASE PROTEIN SIAT-RELATED"/>
    <property type="match status" value="1"/>
</dbReference>
<keyword evidence="3" id="KW-0997">Cell inner membrane</keyword>
<sequence length="424" mass="45277">MAVTMGAFALLLMIGVPISIVLGIASVVYVFATGSMGLLDALPQRLYSGIETHGLLAIPLFMLAGELMNLGGITNRLIKFAQNLFGHFKGGLAYVNIVANMFLASILGSSLAQTAMMSRVMVPAMQKVGYTKEFSAATTASAAMLGPIIPPSMLFILYSVGAGTSVSKMFMAGILPGILLTLAFALLIAYLGYKNDFPKSEKQPFKEICISFLQVIPALIIPGVIILGVTLGVFTATESAAIACALAFIVGIVFYRELKLGDIPTVFINTARSTATVTLLLAMANLFGLVLTFERVPQILAQWMGSISENPLVFLLILNIFLFLVGMIMDGIASIVILVPILVPIAKLFGIDLVHLGVIICINTVIGSLTPPVGAGLFVASTVGEVKLESLIKQVWPFLWVSVVVLFILTYLPDIVLWLPRLFS</sequence>
<evidence type="ECO:0000256" key="3">
    <source>
        <dbReference type="ARBA" id="ARBA00022519"/>
    </source>
</evidence>
<keyword evidence="6 7" id="KW-0472">Membrane</keyword>
<evidence type="ECO:0000313" key="9">
    <source>
        <dbReference type="EMBL" id="MFC3882211.1"/>
    </source>
</evidence>
<feature type="transmembrane region" description="Helical" evidence="7">
    <location>
        <begin position="93"/>
        <end position="113"/>
    </location>
</feature>
<evidence type="ECO:0000256" key="2">
    <source>
        <dbReference type="ARBA" id="ARBA00022475"/>
    </source>
</evidence>
<gene>
    <name evidence="9" type="ORF">ACFOU2_01185</name>
</gene>
<dbReference type="RefSeq" id="WP_377911469.1">
    <property type="nucleotide sequence ID" value="NZ_JBHRZT010000007.1"/>
</dbReference>
<accession>A0ABV8AZ96</accession>
<feature type="transmembrane region" description="Helical" evidence="7">
    <location>
        <begin position="170"/>
        <end position="191"/>
    </location>
</feature>
<comment type="subcellular location">
    <subcellularLocation>
        <location evidence="1">Cell inner membrane</location>
        <topology evidence="1">Multi-pass membrane protein</topology>
    </subcellularLocation>
</comment>
<feature type="transmembrane region" description="Helical" evidence="7">
    <location>
        <begin position="212"/>
        <end position="234"/>
    </location>
</feature>
<dbReference type="Pfam" id="PF06808">
    <property type="entry name" value="DctM"/>
    <property type="match status" value="1"/>
</dbReference>
<dbReference type="InterPro" id="IPR010656">
    <property type="entry name" value="DctM"/>
</dbReference>
<organism evidence="9 10">
    <name type="scientific">Bacillus songklensis</name>
    <dbReference type="NCBI Taxonomy" id="1069116"/>
    <lineage>
        <taxon>Bacteria</taxon>
        <taxon>Bacillati</taxon>
        <taxon>Bacillota</taxon>
        <taxon>Bacilli</taxon>
        <taxon>Bacillales</taxon>
        <taxon>Bacillaceae</taxon>
        <taxon>Bacillus</taxon>
    </lineage>
</organism>
<evidence type="ECO:0000256" key="5">
    <source>
        <dbReference type="ARBA" id="ARBA00022989"/>
    </source>
</evidence>
<keyword evidence="5 7" id="KW-1133">Transmembrane helix</keyword>
<dbReference type="PIRSF" id="PIRSF006066">
    <property type="entry name" value="HI0050"/>
    <property type="match status" value="1"/>
</dbReference>
<feature type="transmembrane region" description="Helical" evidence="7">
    <location>
        <begin position="6"/>
        <end position="32"/>
    </location>
</feature>
<feature type="transmembrane region" description="Helical" evidence="7">
    <location>
        <begin position="240"/>
        <end position="258"/>
    </location>
</feature>
<evidence type="ECO:0000313" key="10">
    <source>
        <dbReference type="Proteomes" id="UP001595752"/>
    </source>
</evidence>
<feature type="transmembrane region" description="Helical" evidence="7">
    <location>
        <begin position="53"/>
        <end position="73"/>
    </location>
</feature>
<evidence type="ECO:0000259" key="8">
    <source>
        <dbReference type="Pfam" id="PF06808"/>
    </source>
</evidence>
<feature type="transmembrane region" description="Helical" evidence="7">
    <location>
        <begin position="270"/>
        <end position="293"/>
    </location>
</feature>
<evidence type="ECO:0000256" key="7">
    <source>
        <dbReference type="SAM" id="Phobius"/>
    </source>
</evidence>
<feature type="domain" description="TRAP C4-dicarboxylate transport system permease DctM subunit" evidence="8">
    <location>
        <begin position="6"/>
        <end position="414"/>
    </location>
</feature>
<dbReference type="InterPro" id="IPR004681">
    <property type="entry name" value="TRAP_DctM"/>
</dbReference>
<keyword evidence="10" id="KW-1185">Reference proteome</keyword>
<reference evidence="10" key="1">
    <citation type="journal article" date="2019" name="Int. J. Syst. Evol. Microbiol.">
        <title>The Global Catalogue of Microorganisms (GCM) 10K type strain sequencing project: providing services to taxonomists for standard genome sequencing and annotation.</title>
        <authorList>
            <consortium name="The Broad Institute Genomics Platform"/>
            <consortium name="The Broad Institute Genome Sequencing Center for Infectious Disease"/>
            <person name="Wu L."/>
            <person name="Ma J."/>
        </authorList>
    </citation>
    <scope>NUCLEOTIDE SEQUENCE [LARGE SCALE GENOMIC DNA]</scope>
    <source>
        <strain evidence="10">CCUG 61889</strain>
    </source>
</reference>
<keyword evidence="2" id="KW-1003">Cell membrane</keyword>
<keyword evidence="4 7" id="KW-0812">Transmembrane</keyword>
<name>A0ABV8AZ96_9BACI</name>